<evidence type="ECO:0000313" key="11">
    <source>
        <dbReference type="EMBL" id="MCI5755442.1"/>
    </source>
</evidence>
<dbReference type="EC" id="2.7.2.4" evidence="8"/>
<comment type="catalytic activity">
    <reaction evidence="7 8">
        <text>L-aspartate + ATP = 4-phospho-L-aspartate + ADP</text>
        <dbReference type="Rhea" id="RHEA:23776"/>
        <dbReference type="ChEBI" id="CHEBI:29991"/>
        <dbReference type="ChEBI" id="CHEBI:30616"/>
        <dbReference type="ChEBI" id="CHEBI:57535"/>
        <dbReference type="ChEBI" id="CHEBI:456216"/>
        <dbReference type="EC" id="2.7.2.4"/>
    </reaction>
</comment>
<evidence type="ECO:0000256" key="8">
    <source>
        <dbReference type="RuleBase" id="RU003448"/>
    </source>
</evidence>
<name>A0AAE3FG73_9BACT</name>
<evidence type="ECO:0000256" key="5">
    <source>
        <dbReference type="ARBA" id="ARBA00022777"/>
    </source>
</evidence>
<keyword evidence="9" id="KW-0028">Amino-acid biosynthesis</keyword>
<dbReference type="InterPro" id="IPR036393">
    <property type="entry name" value="AceGlu_kinase-like_sf"/>
</dbReference>
<dbReference type="FunFam" id="3.30.2130.10:FF:000001">
    <property type="entry name" value="Bifunctional aspartokinase/homoserine dehydrogenase"/>
    <property type="match status" value="1"/>
</dbReference>
<dbReference type="AlphaFoldDB" id="A0AAE3FG73"/>
<dbReference type="Gene3D" id="3.30.2130.10">
    <property type="entry name" value="VC0802-like"/>
    <property type="match status" value="1"/>
</dbReference>
<dbReference type="SUPFAM" id="SSF55021">
    <property type="entry name" value="ACT-like"/>
    <property type="match status" value="2"/>
</dbReference>
<organism evidence="11 12">
    <name type="scientific">Candidatus Colimorpha enterica</name>
    <dbReference type="NCBI Taxonomy" id="3083063"/>
    <lineage>
        <taxon>Bacteria</taxon>
        <taxon>Pseudomonadati</taxon>
        <taxon>Bacteroidota</taxon>
        <taxon>Bacteroidia</taxon>
        <taxon>Bacteroidales</taxon>
        <taxon>Candidatus Colimorpha</taxon>
    </lineage>
</organism>
<comment type="similarity">
    <text evidence="2 8">Belongs to the aspartokinase family.</text>
</comment>
<feature type="domain" description="ACT" evidence="10">
    <location>
        <begin position="397"/>
        <end position="457"/>
    </location>
</feature>
<dbReference type="GO" id="GO:0004072">
    <property type="term" value="F:aspartate kinase activity"/>
    <property type="evidence" value="ECO:0007669"/>
    <property type="project" value="UniProtKB-EC"/>
</dbReference>
<dbReference type="Pfam" id="PF22468">
    <property type="entry name" value="ACT_9"/>
    <property type="match status" value="1"/>
</dbReference>
<dbReference type="NCBIfam" id="TIGR00657">
    <property type="entry name" value="asp_kinases"/>
    <property type="match status" value="1"/>
</dbReference>
<keyword evidence="3 8" id="KW-0808">Transferase</keyword>
<dbReference type="Gene3D" id="3.40.1160.10">
    <property type="entry name" value="Acetylglutamate kinase-like"/>
    <property type="match status" value="1"/>
</dbReference>
<dbReference type="PANTHER" id="PTHR21499">
    <property type="entry name" value="ASPARTATE KINASE"/>
    <property type="match status" value="1"/>
</dbReference>
<dbReference type="PANTHER" id="PTHR21499:SF67">
    <property type="entry name" value="ASPARTOKINASE 3"/>
    <property type="match status" value="1"/>
</dbReference>
<dbReference type="GO" id="GO:0009089">
    <property type="term" value="P:lysine biosynthetic process via diaminopimelate"/>
    <property type="evidence" value="ECO:0007669"/>
    <property type="project" value="TreeGrafter"/>
</dbReference>
<evidence type="ECO:0000259" key="10">
    <source>
        <dbReference type="PROSITE" id="PS51671"/>
    </source>
</evidence>
<dbReference type="GO" id="GO:0009090">
    <property type="term" value="P:homoserine biosynthetic process"/>
    <property type="evidence" value="ECO:0007669"/>
    <property type="project" value="TreeGrafter"/>
</dbReference>
<dbReference type="InterPro" id="IPR002912">
    <property type="entry name" value="ACT_dom"/>
</dbReference>
<dbReference type="InterPro" id="IPR001341">
    <property type="entry name" value="Asp_kinase"/>
</dbReference>
<keyword evidence="5 8" id="KW-0418">Kinase</keyword>
<dbReference type="GO" id="GO:0005829">
    <property type="term" value="C:cytosol"/>
    <property type="evidence" value="ECO:0007669"/>
    <property type="project" value="TreeGrafter"/>
</dbReference>
<dbReference type="Pfam" id="PF00696">
    <property type="entry name" value="AA_kinase"/>
    <property type="match status" value="1"/>
</dbReference>
<reference evidence="11 12" key="1">
    <citation type="submission" date="2022-03" db="EMBL/GenBank/DDBJ databases">
        <title>Metagenome-assembled genomes from swine fecal metagenomes.</title>
        <authorList>
            <person name="Holman D.B."/>
            <person name="Kommadath A."/>
        </authorList>
    </citation>
    <scope>NUCLEOTIDE SEQUENCE [LARGE SCALE GENOMIC DNA]</scope>
    <source>
        <strain evidence="11">SUG147</strain>
    </source>
</reference>
<comment type="pathway">
    <text evidence="9">Amino-acid biosynthesis; L-threonine biosynthesis; L-threonine from L-aspartate: step 1/5.</text>
</comment>
<proteinExistence type="inferred from homology"/>
<dbReference type="EMBL" id="JALEMU010000065">
    <property type="protein sequence ID" value="MCI5755442.1"/>
    <property type="molecule type" value="Genomic_DNA"/>
</dbReference>
<evidence type="ECO:0000256" key="3">
    <source>
        <dbReference type="ARBA" id="ARBA00022679"/>
    </source>
</evidence>
<keyword evidence="4" id="KW-0547">Nucleotide-binding</keyword>
<dbReference type="NCBIfam" id="NF006540">
    <property type="entry name" value="PRK09034.1"/>
    <property type="match status" value="1"/>
</dbReference>
<dbReference type="InterPro" id="IPR001048">
    <property type="entry name" value="Asp/Glu/Uridylate_kinase"/>
</dbReference>
<evidence type="ECO:0000256" key="6">
    <source>
        <dbReference type="ARBA" id="ARBA00022840"/>
    </source>
</evidence>
<keyword evidence="6" id="KW-0067">ATP-binding</keyword>
<evidence type="ECO:0000256" key="2">
    <source>
        <dbReference type="ARBA" id="ARBA00010122"/>
    </source>
</evidence>
<dbReference type="CDD" id="cd04916">
    <property type="entry name" value="ACT_AKiii-YclM-BS_2"/>
    <property type="match status" value="1"/>
</dbReference>
<accession>A0AAE3FG73</accession>
<comment type="caution">
    <text evidence="11">The sequence shown here is derived from an EMBL/GenBank/DDBJ whole genome shotgun (WGS) entry which is preliminary data.</text>
</comment>
<evidence type="ECO:0000313" key="12">
    <source>
        <dbReference type="Proteomes" id="UP001139365"/>
    </source>
</evidence>
<evidence type="ECO:0000256" key="4">
    <source>
        <dbReference type="ARBA" id="ARBA00022741"/>
    </source>
</evidence>
<dbReference type="SUPFAM" id="SSF53633">
    <property type="entry name" value="Carbamate kinase-like"/>
    <property type="match status" value="1"/>
</dbReference>
<dbReference type="Proteomes" id="UP001139365">
    <property type="component" value="Unassembled WGS sequence"/>
</dbReference>
<evidence type="ECO:0000256" key="9">
    <source>
        <dbReference type="RuleBase" id="RU004249"/>
    </source>
</evidence>
<dbReference type="InterPro" id="IPR045865">
    <property type="entry name" value="ACT-like_dom_sf"/>
</dbReference>
<comment type="pathway">
    <text evidence="1 9">Amino-acid biosynthesis; L-lysine biosynthesis via DAP pathway; (S)-tetrahydrodipicolinate from L-aspartate: step 1/4.</text>
</comment>
<evidence type="ECO:0000256" key="7">
    <source>
        <dbReference type="ARBA" id="ARBA00047872"/>
    </source>
</evidence>
<gene>
    <name evidence="11" type="ORF">MR241_04020</name>
</gene>
<protein>
    <recommendedName>
        <fullName evidence="8">Aspartokinase</fullName>
        <ecNumber evidence="8">2.7.2.4</ecNumber>
    </recommendedName>
</protein>
<dbReference type="GO" id="GO:0005524">
    <property type="term" value="F:ATP binding"/>
    <property type="evidence" value="ECO:0007669"/>
    <property type="project" value="UniProtKB-KW"/>
</dbReference>
<evidence type="ECO:0000256" key="1">
    <source>
        <dbReference type="ARBA" id="ARBA00004766"/>
    </source>
</evidence>
<dbReference type="InterPro" id="IPR054352">
    <property type="entry name" value="ACT_Aspartokinase"/>
</dbReference>
<sequence>MKQRERGFTPRSDWRQQLNSENIKTVKFGGSSLASGEQFRKVRDIITADPERRYVVPSAPGKRFGDDTKVTDLLYACYEKASRGENIDVIFDRIKERYDSIIADLGLDMTLERDYAEIESALIHKTGRDYAASRGEYLNGKILARYLGYDFIDAADVIFFRENGGFDSEKTNEILSAALKRHTHAVIPGFYGSMPNDTIKTFSRGGSDITGSIVARASFSSIYENWTDVSGFLMADPRIVKDPKSISTITYRELRELSYMGATVLHEDAIFPVRIAGIPINIRNTNHPDDIGTMIVSHCPPDGKGVITGIAGKRGFSVITIEKDLMNQETGFGRRVLEVIENSGICFEHLPSGIDTMSVIINTADLAPYRNMVINNICTAVDPDSISVEDGLALIAVVGRNMVKAKGTAARVLTAAAQAGVNIRMIDQGSCEINIILGVADDDFEKAVEAIYREFEE</sequence>
<comment type="pathway">
    <text evidence="9">Amino-acid biosynthesis; L-methionine biosynthesis via de novo pathway; L-homoserine from L-aspartate: step 1/3.</text>
</comment>
<dbReference type="PROSITE" id="PS51671">
    <property type="entry name" value="ACT"/>
    <property type="match status" value="1"/>
</dbReference>